<evidence type="ECO:0000256" key="17">
    <source>
        <dbReference type="RuleBase" id="RU362038"/>
    </source>
</evidence>
<keyword evidence="10 17" id="KW-0408">Iron</keyword>
<keyword evidence="22" id="KW-1185">Reference proteome</keyword>
<keyword evidence="9 17" id="KW-0809">Transit peptide</keyword>
<evidence type="ECO:0000256" key="5">
    <source>
        <dbReference type="ARBA" id="ARBA00012022"/>
    </source>
</evidence>
<comment type="subcellular location">
    <subcellularLocation>
        <location evidence="2 17">Mitochondrion</location>
    </subcellularLocation>
</comment>
<sequence>MIPRRAAVLVGKHDGRTSLTPLHRATYATGTRIPQSVIEKVVQRYAVGLNLGHTVQAGDYVMIRPEHVMTHDNTGPVISKFKSIGATSIHNPRQPVFTLDHDVQNTSPANLKKYASIEAFGRTHNIDFYPAGRGIGHQVLIEEGYAFPYTLTVASDSHSNMYGGVGAIGTPIVRTDAAALWATGKTWWQVPRIINVELRGKLRSGVTGKDVIVALCGCFNQDEVLNGALEFTGEGVANLGVEERLTIANMTTEWGALAGVFPVDKTLLDWYDSVLAKLELRTFTQSGIPPPPEHPRLNRDRIESLRATLGLPSSNSLASDPGANYAQRLVFDLSSLVPHASGPNSVKVSTPLPTLEEQNIKIDKAYLVSCTNSRVGDLAAAADVFRGTSPSSASATGRTPIKKVHKDVEFYIAAASSAVQAESEKRGDWDVLVRAGAKVLPAGCGPCIGLGVGLLEEGEVGISATNRNYKGRMGHPKAQAYLASPVVVAASAIHGHICSPEEFKGMKAAVPSFESLSSSSPSSSSSSPSSSSSSSVEATTSTIDIIAPFPTHLQGPVLFLPADNVSTDAIYPGKYTYQDGMTMEDMGKVVLENYDPKASSLLVQLREGLEKPWQRPSQAELLGQTAGQDEVSQKTKNGEMEEVTITAPLLISGFNFGTGSSREQAATSLLAAGVPMVIAGSFGDIFKRNAINNGLICIESPALVEELTTRYGDGVRSGTGLMVHGDGLELQVNIKAGKMKLVHQGGQETKIYDFKSVGASVQELWLCGGLEGLVLKELAEMEKMGKTGSGGSE</sequence>
<keyword evidence="12 17" id="KW-0496">Mitochondrion</keyword>
<evidence type="ECO:0000256" key="2">
    <source>
        <dbReference type="ARBA" id="ARBA00004173"/>
    </source>
</evidence>
<evidence type="ECO:0000259" key="20">
    <source>
        <dbReference type="Pfam" id="PF00694"/>
    </source>
</evidence>
<dbReference type="AlphaFoldDB" id="A0A8H5H4P2"/>
<dbReference type="PANTHER" id="PTHR43822">
    <property type="entry name" value="HOMOACONITASE, MITOCHONDRIAL-RELATED"/>
    <property type="match status" value="1"/>
</dbReference>
<dbReference type="UniPathway" id="UPA00033">
    <property type="reaction ID" value="UER01027"/>
</dbReference>
<reference evidence="21 22" key="1">
    <citation type="journal article" date="2020" name="ISME J.">
        <title>Uncovering the hidden diversity of litter-decomposition mechanisms in mushroom-forming fungi.</title>
        <authorList>
            <person name="Floudas D."/>
            <person name="Bentzer J."/>
            <person name="Ahren D."/>
            <person name="Johansson T."/>
            <person name="Persson P."/>
            <person name="Tunlid A."/>
        </authorList>
    </citation>
    <scope>NUCLEOTIDE SEQUENCE [LARGE SCALE GENOMIC DNA]</scope>
    <source>
        <strain evidence="21 22">CBS 406.79</strain>
    </source>
</reference>
<evidence type="ECO:0000256" key="15">
    <source>
        <dbReference type="ARBA" id="ARBA00029338"/>
    </source>
</evidence>
<protein>
    <recommendedName>
        <fullName evidence="6 17">Homoaconitase, mitochondrial</fullName>
        <ecNumber evidence="5 17">4.2.1.36</ecNumber>
    </recommendedName>
    <alternativeName>
        <fullName evidence="16 17">Homoaconitate hydratase</fullName>
    </alternativeName>
</protein>
<feature type="domain" description="Aconitase/3-isopropylmalate dehydratase large subunit alpha/beta/alpha" evidence="19">
    <location>
        <begin position="53"/>
        <end position="272"/>
    </location>
</feature>
<evidence type="ECO:0000256" key="4">
    <source>
        <dbReference type="ARBA" id="ARBA00007185"/>
    </source>
</evidence>
<dbReference type="GO" id="GO:0051539">
    <property type="term" value="F:4 iron, 4 sulfur cluster binding"/>
    <property type="evidence" value="ECO:0007669"/>
    <property type="project" value="UniProtKB-UniRule"/>
</dbReference>
<dbReference type="InterPro" id="IPR018136">
    <property type="entry name" value="Aconitase_4Fe-4S_BS"/>
</dbReference>
<dbReference type="GO" id="GO:0005739">
    <property type="term" value="C:mitochondrion"/>
    <property type="evidence" value="ECO:0007669"/>
    <property type="project" value="UniProtKB-SubCell"/>
</dbReference>
<dbReference type="SUPFAM" id="SSF53732">
    <property type="entry name" value="Aconitase iron-sulfur domain"/>
    <property type="match status" value="1"/>
</dbReference>
<evidence type="ECO:0000256" key="13">
    <source>
        <dbReference type="ARBA" id="ARBA00023154"/>
    </source>
</evidence>
<feature type="compositionally biased region" description="Low complexity" evidence="18">
    <location>
        <begin position="517"/>
        <end position="535"/>
    </location>
</feature>
<evidence type="ECO:0000256" key="7">
    <source>
        <dbReference type="ARBA" id="ARBA00022605"/>
    </source>
</evidence>
<evidence type="ECO:0000256" key="1">
    <source>
        <dbReference type="ARBA" id="ARBA00003422"/>
    </source>
</evidence>
<dbReference type="InterPro" id="IPR000573">
    <property type="entry name" value="AconitaseA/IPMdHydase_ssu_swvl"/>
</dbReference>
<evidence type="ECO:0000256" key="3">
    <source>
        <dbReference type="ARBA" id="ARBA00005106"/>
    </source>
</evidence>
<keyword evidence="8 17" id="KW-0479">Metal-binding</keyword>
<name>A0A8H5H4P2_9AGAR</name>
<dbReference type="InterPro" id="IPR015928">
    <property type="entry name" value="Aconitase/3IPM_dehydase_swvl"/>
</dbReference>
<dbReference type="PROSITE" id="PS01244">
    <property type="entry name" value="ACONITASE_2"/>
    <property type="match status" value="1"/>
</dbReference>
<evidence type="ECO:0000256" key="10">
    <source>
        <dbReference type="ARBA" id="ARBA00023004"/>
    </source>
</evidence>
<dbReference type="EMBL" id="JAACJN010000091">
    <property type="protein sequence ID" value="KAF5376365.1"/>
    <property type="molecule type" value="Genomic_DNA"/>
</dbReference>
<dbReference type="OrthoDB" id="10262323at2759"/>
<dbReference type="InterPro" id="IPR050067">
    <property type="entry name" value="IPM_dehydratase_rel_enz"/>
</dbReference>
<keyword evidence="7 17" id="KW-0028">Amino-acid biosynthesis</keyword>
<dbReference type="PANTHER" id="PTHR43822:SF2">
    <property type="entry name" value="HOMOACONITASE, MITOCHONDRIAL"/>
    <property type="match status" value="1"/>
</dbReference>
<comment type="caution">
    <text evidence="21">The sequence shown here is derived from an EMBL/GenBank/DDBJ whole genome shotgun (WGS) entry which is preliminary data.</text>
</comment>
<evidence type="ECO:0000313" key="22">
    <source>
        <dbReference type="Proteomes" id="UP000518752"/>
    </source>
</evidence>
<comment type="catalytic activity">
    <reaction evidence="15 17">
        <text>(2R,3S)-homoisocitrate = cis-homoaconitate + H2O</text>
        <dbReference type="Rhea" id="RHEA:15485"/>
        <dbReference type="ChEBI" id="CHEBI:15377"/>
        <dbReference type="ChEBI" id="CHEBI:15404"/>
        <dbReference type="ChEBI" id="CHEBI:58174"/>
        <dbReference type="EC" id="4.2.1.36"/>
    </reaction>
</comment>
<comment type="pathway">
    <text evidence="3 17">Amino-acid biosynthesis; L-lysine biosynthesis via AAA pathway; L-alpha-aminoadipate from 2-oxoglutarate: step 3/5.</text>
</comment>
<dbReference type="Gene3D" id="3.20.19.10">
    <property type="entry name" value="Aconitase, domain 4"/>
    <property type="match status" value="1"/>
</dbReference>
<evidence type="ECO:0000256" key="18">
    <source>
        <dbReference type="SAM" id="MobiDB-lite"/>
    </source>
</evidence>
<gene>
    <name evidence="21" type="ORF">D9757_008639</name>
</gene>
<dbReference type="Proteomes" id="UP000518752">
    <property type="component" value="Unassembled WGS sequence"/>
</dbReference>
<evidence type="ECO:0000256" key="12">
    <source>
        <dbReference type="ARBA" id="ARBA00023128"/>
    </source>
</evidence>
<dbReference type="InterPro" id="IPR036008">
    <property type="entry name" value="Aconitase_4Fe-4S_dom"/>
</dbReference>
<keyword evidence="11 17" id="KW-0411">Iron-sulfur</keyword>
<evidence type="ECO:0000256" key="14">
    <source>
        <dbReference type="ARBA" id="ARBA00023239"/>
    </source>
</evidence>
<dbReference type="Pfam" id="PF00694">
    <property type="entry name" value="Aconitase_C"/>
    <property type="match status" value="1"/>
</dbReference>
<feature type="domain" description="Aconitase A/isopropylmalate dehydratase small subunit swivel" evidence="20">
    <location>
        <begin position="646"/>
        <end position="701"/>
    </location>
</feature>
<keyword evidence="14 17" id="KW-0456">Lyase</keyword>
<comment type="cofactor">
    <cofactor evidence="17">
        <name>[4Fe-4S] cluster</name>
        <dbReference type="ChEBI" id="CHEBI:49883"/>
    </cofactor>
    <text evidence="17">Binds 1 [4Fe-4S] cluster per subunit.</text>
</comment>
<keyword evidence="13 17" id="KW-0457">Lysine biosynthesis</keyword>
<dbReference type="InterPro" id="IPR004418">
    <property type="entry name" value="Homoaconitase_mito"/>
</dbReference>
<proteinExistence type="inferred from homology"/>
<comment type="function">
    <text evidence="1 17">Catalyzes the reversible hydration of cis-homoaconitate to (2R,3S)-homoisocitrate, a step in the alpha-aminoadipate pathway for lysine biosynthesis.</text>
</comment>
<dbReference type="InterPro" id="IPR001030">
    <property type="entry name" value="Acoase/IPM_deHydtase_lsu_aba"/>
</dbReference>
<feature type="region of interest" description="Disordered" evidence="18">
    <location>
        <begin position="514"/>
        <end position="535"/>
    </location>
</feature>
<dbReference type="SUPFAM" id="SSF52016">
    <property type="entry name" value="LeuD/IlvD-like"/>
    <property type="match status" value="1"/>
</dbReference>
<evidence type="ECO:0000259" key="19">
    <source>
        <dbReference type="Pfam" id="PF00330"/>
    </source>
</evidence>
<evidence type="ECO:0000256" key="11">
    <source>
        <dbReference type="ARBA" id="ARBA00023014"/>
    </source>
</evidence>
<evidence type="ECO:0000256" key="9">
    <source>
        <dbReference type="ARBA" id="ARBA00022946"/>
    </source>
</evidence>
<dbReference type="GO" id="GO:0046872">
    <property type="term" value="F:metal ion binding"/>
    <property type="evidence" value="ECO:0007669"/>
    <property type="project" value="UniProtKB-UniRule"/>
</dbReference>
<accession>A0A8H5H4P2</accession>
<dbReference type="GO" id="GO:0004409">
    <property type="term" value="F:homoaconitate hydratase activity"/>
    <property type="evidence" value="ECO:0007669"/>
    <property type="project" value="UniProtKB-UniRule"/>
</dbReference>
<evidence type="ECO:0000256" key="8">
    <source>
        <dbReference type="ARBA" id="ARBA00022723"/>
    </source>
</evidence>
<dbReference type="InterPro" id="IPR015931">
    <property type="entry name" value="Acnase/IPM_dHydase_lsu_aba_1/3"/>
</dbReference>
<dbReference type="Gene3D" id="3.30.499.10">
    <property type="entry name" value="Aconitase, domain 3"/>
    <property type="match status" value="2"/>
</dbReference>
<dbReference type="Pfam" id="PF00330">
    <property type="entry name" value="Aconitase"/>
    <property type="match status" value="2"/>
</dbReference>
<dbReference type="GO" id="GO:0019878">
    <property type="term" value="P:lysine biosynthetic process via aminoadipic acid"/>
    <property type="evidence" value="ECO:0007669"/>
    <property type="project" value="UniProtKB-UniRule"/>
</dbReference>
<dbReference type="NCBIfam" id="TIGR00139">
    <property type="entry name" value="h_aconitase"/>
    <property type="match status" value="1"/>
</dbReference>
<dbReference type="EC" id="4.2.1.36" evidence="5 17"/>
<dbReference type="PRINTS" id="PR00415">
    <property type="entry name" value="ACONITASE"/>
</dbReference>
<organism evidence="21 22">
    <name type="scientific">Collybiopsis confluens</name>
    <dbReference type="NCBI Taxonomy" id="2823264"/>
    <lineage>
        <taxon>Eukaryota</taxon>
        <taxon>Fungi</taxon>
        <taxon>Dikarya</taxon>
        <taxon>Basidiomycota</taxon>
        <taxon>Agaricomycotina</taxon>
        <taxon>Agaricomycetes</taxon>
        <taxon>Agaricomycetidae</taxon>
        <taxon>Agaricales</taxon>
        <taxon>Marasmiineae</taxon>
        <taxon>Omphalotaceae</taxon>
        <taxon>Collybiopsis</taxon>
    </lineage>
</organism>
<evidence type="ECO:0000313" key="21">
    <source>
        <dbReference type="EMBL" id="KAF5376365.1"/>
    </source>
</evidence>
<evidence type="ECO:0000256" key="16">
    <source>
        <dbReference type="ARBA" id="ARBA00032706"/>
    </source>
</evidence>
<dbReference type="PROSITE" id="PS00450">
    <property type="entry name" value="ACONITASE_1"/>
    <property type="match status" value="1"/>
</dbReference>
<feature type="domain" description="Aconitase/3-isopropylmalate dehydratase large subunit alpha/beta/alpha" evidence="19">
    <location>
        <begin position="316"/>
        <end position="495"/>
    </location>
</feature>
<comment type="similarity">
    <text evidence="4 17">Belongs to the aconitase/IPM isomerase family.</text>
</comment>
<evidence type="ECO:0000256" key="6">
    <source>
        <dbReference type="ARBA" id="ARBA00021560"/>
    </source>
</evidence>